<dbReference type="Gene3D" id="3.10.580.10">
    <property type="entry name" value="CBS-domain"/>
    <property type="match status" value="1"/>
</dbReference>
<dbReference type="InterPro" id="IPR051257">
    <property type="entry name" value="Diverse_CBS-Domain"/>
</dbReference>
<reference evidence="4 5" key="1">
    <citation type="submission" date="2012-05" db="EMBL/GenBank/DDBJ databases">
        <title>Genome sequence of Nitritalea halalkaliphila LW7.</title>
        <authorList>
            <person name="Jangir P.K."/>
            <person name="Singh A."/>
            <person name="Shivaji S."/>
            <person name="Sharma R."/>
        </authorList>
    </citation>
    <scope>NUCLEOTIDE SEQUENCE [LARGE SCALE GENOMIC DNA]</scope>
    <source>
        <strain evidence="4 5">LW7</strain>
    </source>
</reference>
<evidence type="ECO:0000256" key="1">
    <source>
        <dbReference type="ARBA" id="ARBA00023122"/>
    </source>
</evidence>
<dbReference type="PANTHER" id="PTHR43080">
    <property type="entry name" value="CBS DOMAIN-CONTAINING PROTEIN CBSX3, MITOCHONDRIAL"/>
    <property type="match status" value="1"/>
</dbReference>
<dbReference type="SUPFAM" id="SSF54631">
    <property type="entry name" value="CBS-domain pair"/>
    <property type="match status" value="1"/>
</dbReference>
<dbReference type="Proteomes" id="UP000005551">
    <property type="component" value="Unassembled WGS sequence"/>
</dbReference>
<dbReference type="Pfam" id="PF10335">
    <property type="entry name" value="DUF294_C"/>
    <property type="match status" value="1"/>
</dbReference>
<dbReference type="PATRIC" id="fig|1189621.3.peg.1668"/>
<evidence type="ECO:0000259" key="3">
    <source>
        <dbReference type="PROSITE" id="PS51371"/>
    </source>
</evidence>
<dbReference type="CDD" id="cd05401">
    <property type="entry name" value="NT_GlnE_GlnD_like"/>
    <property type="match status" value="1"/>
</dbReference>
<dbReference type="SUPFAM" id="SSF51206">
    <property type="entry name" value="cAMP-binding domain-like"/>
    <property type="match status" value="1"/>
</dbReference>
<gene>
    <name evidence="4" type="ORF">A3SI_07994</name>
</gene>
<feature type="domain" description="CBS" evidence="3">
    <location>
        <begin position="153"/>
        <end position="212"/>
    </location>
</feature>
<feature type="domain" description="CBS" evidence="3">
    <location>
        <begin position="88"/>
        <end position="147"/>
    </location>
</feature>
<dbReference type="PROSITE" id="PS51371">
    <property type="entry name" value="CBS"/>
    <property type="match status" value="2"/>
</dbReference>
<organism evidence="4 5">
    <name type="scientific">Nitritalea halalkaliphila LW7</name>
    <dbReference type="NCBI Taxonomy" id="1189621"/>
    <lineage>
        <taxon>Bacteria</taxon>
        <taxon>Pseudomonadati</taxon>
        <taxon>Bacteroidota</taxon>
        <taxon>Cytophagia</taxon>
        <taxon>Cytophagales</taxon>
        <taxon>Cyclobacteriaceae</taxon>
        <taxon>Nitritalea</taxon>
    </lineage>
</organism>
<dbReference type="AlphaFoldDB" id="I5C5V3"/>
<dbReference type="SMART" id="SM00116">
    <property type="entry name" value="CBS"/>
    <property type="match status" value="2"/>
</dbReference>
<evidence type="ECO:0000313" key="5">
    <source>
        <dbReference type="Proteomes" id="UP000005551"/>
    </source>
</evidence>
<evidence type="ECO:0000313" key="4">
    <source>
        <dbReference type="EMBL" id="EIM77205.1"/>
    </source>
</evidence>
<keyword evidence="5" id="KW-1185">Reference proteome</keyword>
<dbReference type="InterPro" id="IPR005105">
    <property type="entry name" value="GlnD_Uridyltrans_N"/>
</dbReference>
<keyword evidence="4" id="KW-0808">Transferase</keyword>
<dbReference type="InterPro" id="IPR000644">
    <property type="entry name" value="CBS_dom"/>
</dbReference>
<accession>I5C5V3</accession>
<dbReference type="STRING" id="1189621.A3SI_07994"/>
<keyword evidence="1 2" id="KW-0129">CBS domain</keyword>
<dbReference type="PANTHER" id="PTHR43080:SF2">
    <property type="entry name" value="CBS DOMAIN-CONTAINING PROTEIN"/>
    <property type="match status" value="1"/>
</dbReference>
<evidence type="ECO:0000256" key="2">
    <source>
        <dbReference type="PROSITE-ProRule" id="PRU00703"/>
    </source>
</evidence>
<name>I5C5V3_9BACT</name>
<dbReference type="GO" id="GO:0008773">
    <property type="term" value="F:[protein-PII] uridylyltransferase activity"/>
    <property type="evidence" value="ECO:0007669"/>
    <property type="project" value="InterPro"/>
</dbReference>
<dbReference type="Gene3D" id="3.30.460.10">
    <property type="entry name" value="Beta Polymerase, domain 2"/>
    <property type="match status" value="1"/>
</dbReference>
<dbReference type="InterPro" id="IPR046342">
    <property type="entry name" value="CBS_dom_sf"/>
</dbReference>
<dbReference type="InterPro" id="IPR043519">
    <property type="entry name" value="NT_sf"/>
</dbReference>
<comment type="caution">
    <text evidence="4">The sequence shown here is derived from an EMBL/GenBank/DDBJ whole genome shotgun (WGS) entry which is preliminary data.</text>
</comment>
<sequence length="560" mass="62810">MALIGKRPYTLQAEVQESSLVYALPVAYFEQLLEENSRVALYFAAGFASGQVVVRRDLSQAQVARSTFKEASNDTGLYIFTGKSSFSYTREVLTCTAETSIREAAARMTAADVSSIVIANEHGLPVGILTDKDLRRRVVAASLSPDLPIAKAMTTPVMTLKTGSSFSEVYLTMLKHRLHHLIFTADGTAESPIAGLVSDHDILLAQGNSPAVLIHALMNTFDVSEMAKIREQAEKLLRYYLENEVAIDFVTNIISEINDVILKRGIQIVQKNLREDFPGMEDIRFAFLSLGSEGREEQLLRTDLDNALVYDLPAGKTEEEVQPYFLALAEQLIAILERCGFQRCPADMMASNPQWCVSLAKWKGYFSRWISSPSQKAVMHATIFFDFRLVYGSKELSRQLSEHIFSEIKANGLFMNFLAKNALLNPPPLGFFRNFIVEKSGEHQDKFDIKLRAMMPLADAARTLVLQHHVIGINNTFKRFEKLAQLEPKHAETYREAGKAYEILIRMRALNGLANASSGRYLAPSSLGKLQRQLLKNTFAPIEEVQKILKVRFQTDYFNG</sequence>
<protein>
    <submittedName>
        <fullName evidence="4">CBS domain and cyclic nucleotide-regulated nucleotidyltransferase</fullName>
    </submittedName>
</protein>
<dbReference type="SUPFAM" id="SSF81301">
    <property type="entry name" value="Nucleotidyltransferase"/>
    <property type="match status" value="1"/>
</dbReference>
<proteinExistence type="predicted"/>
<dbReference type="Pfam" id="PF03445">
    <property type="entry name" value="DUF294"/>
    <property type="match status" value="1"/>
</dbReference>
<dbReference type="EMBL" id="AJYA01000016">
    <property type="protein sequence ID" value="EIM77205.1"/>
    <property type="molecule type" value="Genomic_DNA"/>
</dbReference>
<dbReference type="InterPro" id="IPR018821">
    <property type="entry name" value="DUF294_put_nucleoTrafse_sb-bd"/>
</dbReference>
<dbReference type="InterPro" id="IPR018490">
    <property type="entry name" value="cNMP-bd_dom_sf"/>
</dbReference>
<dbReference type="Pfam" id="PF00571">
    <property type="entry name" value="CBS"/>
    <property type="match status" value="2"/>
</dbReference>